<feature type="transmembrane region" description="Helical" evidence="7">
    <location>
        <begin position="308"/>
        <end position="326"/>
    </location>
</feature>
<dbReference type="PANTHER" id="PTHR23504:SF115">
    <property type="entry name" value="MULTIDRUG RESISTANCE PROTEIN 2"/>
    <property type="match status" value="1"/>
</dbReference>
<keyword evidence="5 7" id="KW-1133">Transmembrane helix</keyword>
<feature type="transmembrane region" description="Helical" evidence="7">
    <location>
        <begin position="101"/>
        <end position="123"/>
    </location>
</feature>
<evidence type="ECO:0000313" key="10">
    <source>
        <dbReference type="Proteomes" id="UP000809829"/>
    </source>
</evidence>
<evidence type="ECO:0000256" key="2">
    <source>
        <dbReference type="ARBA" id="ARBA00007520"/>
    </source>
</evidence>
<feature type="transmembrane region" description="Helical" evidence="7">
    <location>
        <begin position="217"/>
        <end position="241"/>
    </location>
</feature>
<dbReference type="CDD" id="cd17325">
    <property type="entry name" value="MFS_MdtG_SLC18_like"/>
    <property type="match status" value="1"/>
</dbReference>
<comment type="caution">
    <text evidence="9">The sequence shown here is derived from an EMBL/GenBank/DDBJ whole genome shotgun (WGS) entry which is preliminary data.</text>
</comment>
<dbReference type="Pfam" id="PF07690">
    <property type="entry name" value="MFS_1"/>
    <property type="match status" value="1"/>
</dbReference>
<feature type="transmembrane region" description="Helical" evidence="7">
    <location>
        <begin position="283"/>
        <end position="302"/>
    </location>
</feature>
<reference evidence="9 10" key="1">
    <citation type="submission" date="2021-01" db="EMBL/GenBank/DDBJ databases">
        <title>Genomic Encyclopedia of Type Strains, Phase IV (KMG-IV): sequencing the most valuable type-strain genomes for metagenomic binning, comparative biology and taxonomic classification.</title>
        <authorList>
            <person name="Goeker M."/>
        </authorList>
    </citation>
    <scope>NUCLEOTIDE SEQUENCE [LARGE SCALE GENOMIC DNA]</scope>
    <source>
        <strain evidence="9 10">DSM 104297</strain>
    </source>
</reference>
<evidence type="ECO:0000313" key="9">
    <source>
        <dbReference type="EMBL" id="MBM7702015.1"/>
    </source>
</evidence>
<dbReference type="EMBL" id="JAFBFC010000001">
    <property type="protein sequence ID" value="MBM7702015.1"/>
    <property type="molecule type" value="Genomic_DNA"/>
</dbReference>
<dbReference type="Proteomes" id="UP000809829">
    <property type="component" value="Unassembled WGS sequence"/>
</dbReference>
<protein>
    <submittedName>
        <fullName evidence="9">DHA1 family multidrug resistance protein-like MFS transporter</fullName>
    </submittedName>
</protein>
<dbReference type="PRINTS" id="PR01035">
    <property type="entry name" value="TCRTETA"/>
</dbReference>
<feature type="transmembrane region" description="Helical" evidence="7">
    <location>
        <begin position="253"/>
        <end position="276"/>
    </location>
</feature>
<keyword evidence="3" id="KW-0813">Transport</keyword>
<feature type="transmembrane region" description="Helical" evidence="7">
    <location>
        <begin position="347"/>
        <end position="364"/>
    </location>
</feature>
<gene>
    <name evidence="9" type="ORF">JOC83_000841</name>
</gene>
<feature type="domain" description="Major facilitator superfamily (MFS) profile" evidence="8">
    <location>
        <begin position="10"/>
        <end position="394"/>
    </location>
</feature>
<dbReference type="InterPro" id="IPR020846">
    <property type="entry name" value="MFS_dom"/>
</dbReference>
<evidence type="ECO:0000256" key="3">
    <source>
        <dbReference type="ARBA" id="ARBA00022448"/>
    </source>
</evidence>
<dbReference type="PROSITE" id="PS50850">
    <property type="entry name" value="MFS"/>
    <property type="match status" value="1"/>
</dbReference>
<evidence type="ECO:0000259" key="8">
    <source>
        <dbReference type="PROSITE" id="PS50850"/>
    </source>
</evidence>
<dbReference type="PANTHER" id="PTHR23504">
    <property type="entry name" value="MAJOR FACILITATOR SUPERFAMILY DOMAIN-CONTAINING PROTEIN 10"/>
    <property type="match status" value="1"/>
</dbReference>
<dbReference type="Gene3D" id="1.20.1250.20">
    <property type="entry name" value="MFS general substrate transporter like domains"/>
    <property type="match status" value="1"/>
</dbReference>
<dbReference type="SUPFAM" id="SSF103473">
    <property type="entry name" value="MFS general substrate transporter"/>
    <property type="match status" value="1"/>
</dbReference>
<dbReference type="InterPro" id="IPR005829">
    <property type="entry name" value="Sugar_transporter_CS"/>
</dbReference>
<keyword evidence="6 7" id="KW-0472">Membrane</keyword>
<sequence length="401" mass="43228">MKDIQNKTGPLILLMINMFIVMTGIGLIIPIMPAYIEEFGASGQTLGLLVAAFGLTQFLFSPIAGELSDKYGRRLIIIGGIAGFSFSQIIFAFGTEMWHLYVSRLIGGASAAFIIPPMMAYVADITTEEKRGKGMGLLGAAMSLGFVIGPGIGGFLAEFGTRAPFYMSSAVAAFSTIMSILFIPETLSKEQQETARQSTKKRESITKQIIRSTKAPYAVLLYLVFAMSFGLANFEAIFGLYVDLKHNFTAKDIAIVITATSLIGVFIQGIAVNMLIKKFGEKMVVYVTLLGSSLGFVLAILAGSYMGVFVTTVLFFIMTSLLRPAVNTLLSKMAGNEQGFVAGMNNAYMSLGNIVGPALAGLLFDVNIEFPYMLGAFVLLLSFGLAYSWGRKGEEIKVKTT</sequence>
<comment type="subcellular location">
    <subcellularLocation>
        <location evidence="1">Cell membrane</location>
        <topology evidence="1">Multi-pass membrane protein</topology>
    </subcellularLocation>
</comment>
<feature type="transmembrane region" description="Helical" evidence="7">
    <location>
        <begin position="12"/>
        <end position="36"/>
    </location>
</feature>
<evidence type="ECO:0000256" key="1">
    <source>
        <dbReference type="ARBA" id="ARBA00004651"/>
    </source>
</evidence>
<feature type="transmembrane region" description="Helical" evidence="7">
    <location>
        <begin position="163"/>
        <end position="183"/>
    </location>
</feature>
<dbReference type="InterPro" id="IPR001958">
    <property type="entry name" value="Tet-R_TetA/multi-R_MdtG-like"/>
</dbReference>
<feature type="transmembrane region" description="Helical" evidence="7">
    <location>
        <begin position="75"/>
        <end position="95"/>
    </location>
</feature>
<dbReference type="InterPro" id="IPR011701">
    <property type="entry name" value="MFS"/>
</dbReference>
<feature type="transmembrane region" description="Helical" evidence="7">
    <location>
        <begin position="42"/>
        <end position="63"/>
    </location>
</feature>
<evidence type="ECO:0000256" key="7">
    <source>
        <dbReference type="SAM" id="Phobius"/>
    </source>
</evidence>
<accession>A0ABS2QRD3</accession>
<proteinExistence type="inferred from homology"/>
<evidence type="ECO:0000256" key="4">
    <source>
        <dbReference type="ARBA" id="ARBA00022692"/>
    </source>
</evidence>
<comment type="similarity">
    <text evidence="2">Belongs to the major facilitator superfamily. TCR/Tet family.</text>
</comment>
<evidence type="ECO:0000256" key="6">
    <source>
        <dbReference type="ARBA" id="ARBA00023136"/>
    </source>
</evidence>
<feature type="transmembrane region" description="Helical" evidence="7">
    <location>
        <begin position="370"/>
        <end position="389"/>
    </location>
</feature>
<keyword evidence="4 7" id="KW-0812">Transmembrane</keyword>
<evidence type="ECO:0000256" key="5">
    <source>
        <dbReference type="ARBA" id="ARBA00022989"/>
    </source>
</evidence>
<name>A0ABS2QRD3_9BACI</name>
<dbReference type="PROSITE" id="PS00216">
    <property type="entry name" value="SUGAR_TRANSPORT_1"/>
    <property type="match status" value="1"/>
</dbReference>
<keyword evidence="10" id="KW-1185">Reference proteome</keyword>
<organism evidence="9 10">
    <name type="scientific">Priestia iocasae</name>
    <dbReference type="NCBI Taxonomy" id="2291674"/>
    <lineage>
        <taxon>Bacteria</taxon>
        <taxon>Bacillati</taxon>
        <taxon>Bacillota</taxon>
        <taxon>Bacilli</taxon>
        <taxon>Bacillales</taxon>
        <taxon>Bacillaceae</taxon>
        <taxon>Priestia</taxon>
    </lineage>
</organism>
<feature type="transmembrane region" description="Helical" evidence="7">
    <location>
        <begin position="135"/>
        <end position="157"/>
    </location>
</feature>
<dbReference type="InterPro" id="IPR036259">
    <property type="entry name" value="MFS_trans_sf"/>
</dbReference>